<name>A0A316ED47_9BACT</name>
<dbReference type="AlphaFoldDB" id="A0A316ED47"/>
<dbReference type="GO" id="GO:0004180">
    <property type="term" value="F:carboxypeptidase activity"/>
    <property type="evidence" value="ECO:0007669"/>
    <property type="project" value="UniProtKB-KW"/>
</dbReference>
<evidence type="ECO:0000313" key="1">
    <source>
        <dbReference type="EMBL" id="PWK28499.1"/>
    </source>
</evidence>
<dbReference type="InterPro" id="IPR008969">
    <property type="entry name" value="CarboxyPept-like_regulatory"/>
</dbReference>
<accession>A0A316ED47</accession>
<proteinExistence type="predicted"/>
<keyword evidence="1" id="KW-0645">Protease</keyword>
<dbReference type="Proteomes" id="UP000245489">
    <property type="component" value="Unassembled WGS sequence"/>
</dbReference>
<reference evidence="1 2" key="1">
    <citation type="submission" date="2018-05" db="EMBL/GenBank/DDBJ databases">
        <title>Genomic Encyclopedia of Archaeal and Bacterial Type Strains, Phase II (KMG-II): from individual species to whole genera.</title>
        <authorList>
            <person name="Goeker M."/>
        </authorList>
    </citation>
    <scope>NUCLEOTIDE SEQUENCE [LARGE SCALE GENOMIC DNA]</scope>
    <source>
        <strain evidence="1 2">DSM 22214</strain>
    </source>
</reference>
<dbReference type="Pfam" id="PF13715">
    <property type="entry name" value="CarbopepD_reg_2"/>
    <property type="match status" value="1"/>
</dbReference>
<gene>
    <name evidence="1" type="ORF">LV89_00703</name>
</gene>
<comment type="caution">
    <text evidence="1">The sequence shown here is derived from an EMBL/GenBank/DDBJ whole genome shotgun (WGS) entry which is preliminary data.</text>
</comment>
<organism evidence="1 2">
    <name type="scientific">Arcicella aurantiaca</name>
    <dbReference type="NCBI Taxonomy" id="591202"/>
    <lineage>
        <taxon>Bacteria</taxon>
        <taxon>Pseudomonadati</taxon>
        <taxon>Bacteroidota</taxon>
        <taxon>Cytophagia</taxon>
        <taxon>Cytophagales</taxon>
        <taxon>Flectobacillaceae</taxon>
        <taxon>Arcicella</taxon>
    </lineage>
</organism>
<protein>
    <submittedName>
        <fullName evidence="1">Carboxypeptidase-like protein</fullName>
    </submittedName>
</protein>
<keyword evidence="1" id="KW-0121">Carboxypeptidase</keyword>
<dbReference type="SUPFAM" id="SSF49464">
    <property type="entry name" value="Carboxypeptidase regulatory domain-like"/>
    <property type="match status" value="1"/>
</dbReference>
<evidence type="ECO:0000313" key="2">
    <source>
        <dbReference type="Proteomes" id="UP000245489"/>
    </source>
</evidence>
<sequence>MSKQNQHISFSKKTKRTVNRKQLSISFLALFFATFLSLSALGQHNSGSIVFQGKVVAARTSEFLPNAYVFNAQSGRGALTDDLGNFTLYVYPGDSLVFSYVGYKKKYYIIPYILEQTQSAIIHMAEEIRQLAEVKVYPYNTEEAFKKAFLDMKLENEAGRRALEKNLEQSNLNVLALQAGLSGAGNFRNFSDQMTYGMANRNFVQSPIMALTNPFAWMNFIKSVKNGDLKRDDYKKAYQDAPTEGISRQKFMSELKKGN</sequence>
<dbReference type="OrthoDB" id="1115630at2"/>
<keyword evidence="1" id="KW-0378">Hydrolase</keyword>
<keyword evidence="2" id="KW-1185">Reference proteome</keyword>
<dbReference type="RefSeq" id="WP_109741491.1">
    <property type="nucleotide sequence ID" value="NZ_QGGO01000003.1"/>
</dbReference>
<dbReference type="EMBL" id="QGGO01000003">
    <property type="protein sequence ID" value="PWK28499.1"/>
    <property type="molecule type" value="Genomic_DNA"/>
</dbReference>